<feature type="transmembrane region" description="Helical" evidence="3">
    <location>
        <begin position="20"/>
        <end position="40"/>
    </location>
</feature>
<dbReference type="InterPro" id="IPR012902">
    <property type="entry name" value="N_methyl_site"/>
</dbReference>
<dbReference type="STRING" id="199441.BkAM31D_17080"/>
<dbReference type="AlphaFoldDB" id="A0A1X9MFY1"/>
<dbReference type="RefSeq" id="WP_084372536.1">
    <property type="nucleotide sequence ID" value="NZ_CP020814.1"/>
</dbReference>
<evidence type="ECO:0000256" key="2">
    <source>
        <dbReference type="ARBA" id="ARBA00023287"/>
    </source>
</evidence>
<organism evidence="4 5">
    <name type="scientific">Halalkalibacter krulwichiae</name>
    <dbReference type="NCBI Taxonomy" id="199441"/>
    <lineage>
        <taxon>Bacteria</taxon>
        <taxon>Bacillati</taxon>
        <taxon>Bacillota</taxon>
        <taxon>Bacilli</taxon>
        <taxon>Bacillales</taxon>
        <taxon>Bacillaceae</taxon>
        <taxon>Halalkalibacter</taxon>
    </lineage>
</organism>
<accession>A0A1X9MFY1</accession>
<sequence length="156" mass="17763">MEERMNNAFSRVDEHGFTLFEVLLSLSLLVLLLSFYPIIFQTAKGGFFTKETTTQQVTMFFNHVAKETREASSVTAGKDYLLLNKIDQKDIEISLTSNGHVRRQSDGEGYVLLLESVKSFICANDNKVVTCSLVLEGGEQYQKTMLIPFRHEEKQE</sequence>
<keyword evidence="3" id="KW-0472">Membrane</keyword>
<dbReference type="Proteomes" id="UP000193006">
    <property type="component" value="Chromosome"/>
</dbReference>
<name>A0A1X9MFY1_9BACI</name>
<comment type="subcellular location">
    <subcellularLocation>
        <location evidence="1">Cell surface</location>
    </subcellularLocation>
</comment>
<protein>
    <recommendedName>
        <fullName evidence="6">Competence protein ComGF</fullName>
    </recommendedName>
</protein>
<keyword evidence="5" id="KW-1185">Reference proteome</keyword>
<dbReference type="EMBL" id="CP020814">
    <property type="protein sequence ID" value="ARK31430.1"/>
    <property type="molecule type" value="Genomic_DNA"/>
</dbReference>
<evidence type="ECO:0000256" key="1">
    <source>
        <dbReference type="ARBA" id="ARBA00004241"/>
    </source>
</evidence>
<dbReference type="InterPro" id="IPR016977">
    <property type="entry name" value="ComGF"/>
</dbReference>
<keyword evidence="2" id="KW-0178">Competence</keyword>
<evidence type="ECO:0000313" key="4">
    <source>
        <dbReference type="EMBL" id="ARK31430.1"/>
    </source>
</evidence>
<proteinExistence type="predicted"/>
<dbReference type="KEGG" id="bkw:BkAM31D_17080"/>
<dbReference type="Pfam" id="PF15980">
    <property type="entry name" value="ComGF"/>
    <property type="match status" value="1"/>
</dbReference>
<dbReference type="NCBIfam" id="TIGR02532">
    <property type="entry name" value="IV_pilin_GFxxxE"/>
    <property type="match status" value="1"/>
</dbReference>
<reference evidence="4 5" key="1">
    <citation type="submission" date="2017-04" db="EMBL/GenBank/DDBJ databases">
        <title>Bacillus krulwichiae AM31D Genome sequencing and assembly.</title>
        <authorList>
            <person name="Krulwich T.A."/>
            <person name="Anastor L."/>
            <person name="Ehrlich R."/>
            <person name="Ehrlich G.D."/>
            <person name="Janto B."/>
        </authorList>
    </citation>
    <scope>NUCLEOTIDE SEQUENCE [LARGE SCALE GENOMIC DNA]</scope>
    <source>
        <strain evidence="4 5">AM31D</strain>
    </source>
</reference>
<gene>
    <name evidence="4" type="ORF">BkAM31D_17080</name>
</gene>
<keyword evidence="3" id="KW-1133">Transmembrane helix</keyword>
<evidence type="ECO:0008006" key="6">
    <source>
        <dbReference type="Google" id="ProtNLM"/>
    </source>
</evidence>
<dbReference type="GO" id="GO:0009986">
    <property type="term" value="C:cell surface"/>
    <property type="evidence" value="ECO:0007669"/>
    <property type="project" value="UniProtKB-SubCell"/>
</dbReference>
<dbReference type="GO" id="GO:0030420">
    <property type="term" value="P:establishment of competence for transformation"/>
    <property type="evidence" value="ECO:0007669"/>
    <property type="project" value="UniProtKB-KW"/>
</dbReference>
<keyword evidence="3" id="KW-0812">Transmembrane</keyword>
<evidence type="ECO:0000313" key="5">
    <source>
        <dbReference type="Proteomes" id="UP000193006"/>
    </source>
</evidence>
<evidence type="ECO:0000256" key="3">
    <source>
        <dbReference type="SAM" id="Phobius"/>
    </source>
</evidence>